<proteinExistence type="predicted"/>
<dbReference type="EMBL" id="MRCU01000006">
    <property type="protein sequence ID" value="RKK16492.1"/>
    <property type="molecule type" value="Genomic_DNA"/>
</dbReference>
<comment type="caution">
    <text evidence="1">The sequence shown here is derived from an EMBL/GenBank/DDBJ whole genome shotgun (WGS) entry which is preliminary data.</text>
</comment>
<evidence type="ECO:0000313" key="1">
    <source>
        <dbReference type="EMBL" id="RKK16492.1"/>
    </source>
</evidence>
<sequence>MNFPAGYLLDLDVLQINVGLGSSGSTVPPPESQLAESIAMIPNGPGWRDKNLDDRPIGIIDV</sequence>
<accession>A0A3L6NF13</accession>
<reference evidence="1" key="1">
    <citation type="journal article" date="2018" name="Sci. Rep.">
        <title>Characterisation of pathogen-specific regions and novel effector candidates in Fusarium oxysporum f. sp. cepae.</title>
        <authorList>
            <person name="Armitage A.D."/>
            <person name="Taylor A."/>
            <person name="Sobczyk M.K."/>
            <person name="Baxter L."/>
            <person name="Greenfield B.P."/>
            <person name="Bates H.J."/>
            <person name="Wilson F."/>
            <person name="Jackson A.C."/>
            <person name="Ott S."/>
            <person name="Harrison R.J."/>
            <person name="Clarkson J.P."/>
        </authorList>
    </citation>
    <scope>NUCLEOTIDE SEQUENCE [LARGE SCALE GENOMIC DNA]</scope>
    <source>
        <strain evidence="1">FoC_Fus2</strain>
    </source>
</reference>
<dbReference type="Proteomes" id="UP000270866">
    <property type="component" value="Chromosome 8"/>
</dbReference>
<dbReference type="AlphaFoldDB" id="A0A3L6NF13"/>
<name>A0A3L6NF13_FUSOX</name>
<organism evidence="1">
    <name type="scientific">Fusarium oxysporum f. sp. cepae</name>
    <dbReference type="NCBI Taxonomy" id="396571"/>
    <lineage>
        <taxon>Eukaryota</taxon>
        <taxon>Fungi</taxon>
        <taxon>Dikarya</taxon>
        <taxon>Ascomycota</taxon>
        <taxon>Pezizomycotina</taxon>
        <taxon>Sordariomycetes</taxon>
        <taxon>Hypocreomycetidae</taxon>
        <taxon>Hypocreales</taxon>
        <taxon>Nectriaceae</taxon>
        <taxon>Fusarium</taxon>
        <taxon>Fusarium oxysporum species complex</taxon>
    </lineage>
</organism>
<protein>
    <submittedName>
        <fullName evidence="1">Uncharacterized protein</fullName>
    </submittedName>
</protein>
<gene>
    <name evidence="1" type="ORF">BFJ65_g10055</name>
</gene>